<organism evidence="1 2">
    <name type="scientific">Piloderma croceum (strain F 1598)</name>
    <dbReference type="NCBI Taxonomy" id="765440"/>
    <lineage>
        <taxon>Eukaryota</taxon>
        <taxon>Fungi</taxon>
        <taxon>Dikarya</taxon>
        <taxon>Basidiomycota</taxon>
        <taxon>Agaricomycotina</taxon>
        <taxon>Agaricomycetes</taxon>
        <taxon>Agaricomycetidae</taxon>
        <taxon>Atheliales</taxon>
        <taxon>Atheliaceae</taxon>
        <taxon>Piloderma</taxon>
    </lineage>
</organism>
<dbReference type="EMBL" id="KN833006">
    <property type="protein sequence ID" value="KIM80061.1"/>
    <property type="molecule type" value="Genomic_DNA"/>
</dbReference>
<name>A0A0C3FKJ3_PILCF</name>
<reference evidence="1 2" key="1">
    <citation type="submission" date="2014-04" db="EMBL/GenBank/DDBJ databases">
        <authorList>
            <consortium name="DOE Joint Genome Institute"/>
            <person name="Kuo A."/>
            <person name="Tarkka M."/>
            <person name="Buscot F."/>
            <person name="Kohler A."/>
            <person name="Nagy L.G."/>
            <person name="Floudas D."/>
            <person name="Copeland A."/>
            <person name="Barry K.W."/>
            <person name="Cichocki N."/>
            <person name="Veneault-Fourrey C."/>
            <person name="LaButti K."/>
            <person name="Lindquist E.A."/>
            <person name="Lipzen A."/>
            <person name="Lundell T."/>
            <person name="Morin E."/>
            <person name="Murat C."/>
            <person name="Sun H."/>
            <person name="Tunlid A."/>
            <person name="Henrissat B."/>
            <person name="Grigoriev I.V."/>
            <person name="Hibbett D.S."/>
            <person name="Martin F."/>
            <person name="Nordberg H.P."/>
            <person name="Cantor M.N."/>
            <person name="Hua S.X."/>
        </authorList>
    </citation>
    <scope>NUCLEOTIDE SEQUENCE [LARGE SCALE GENOMIC DNA]</scope>
    <source>
        <strain evidence="1 2">F 1598</strain>
    </source>
</reference>
<proteinExistence type="predicted"/>
<sequence>MPGIETRGISSTSVSNTVTLQIELSLHIAARNLRLDFIGTSQELTKWNELRCEII</sequence>
<dbReference type="InParanoid" id="A0A0C3FKJ3"/>
<keyword evidence="2" id="KW-1185">Reference proteome</keyword>
<evidence type="ECO:0000313" key="1">
    <source>
        <dbReference type="EMBL" id="KIM80061.1"/>
    </source>
</evidence>
<reference evidence="2" key="2">
    <citation type="submission" date="2015-01" db="EMBL/GenBank/DDBJ databases">
        <title>Evolutionary Origins and Diversification of the Mycorrhizal Mutualists.</title>
        <authorList>
            <consortium name="DOE Joint Genome Institute"/>
            <consortium name="Mycorrhizal Genomics Consortium"/>
            <person name="Kohler A."/>
            <person name="Kuo A."/>
            <person name="Nagy L.G."/>
            <person name="Floudas D."/>
            <person name="Copeland A."/>
            <person name="Barry K.W."/>
            <person name="Cichocki N."/>
            <person name="Veneault-Fourrey C."/>
            <person name="LaButti K."/>
            <person name="Lindquist E.A."/>
            <person name="Lipzen A."/>
            <person name="Lundell T."/>
            <person name="Morin E."/>
            <person name="Murat C."/>
            <person name="Riley R."/>
            <person name="Ohm R."/>
            <person name="Sun H."/>
            <person name="Tunlid A."/>
            <person name="Henrissat B."/>
            <person name="Grigoriev I.V."/>
            <person name="Hibbett D.S."/>
            <person name="Martin F."/>
        </authorList>
    </citation>
    <scope>NUCLEOTIDE SEQUENCE [LARGE SCALE GENOMIC DNA]</scope>
    <source>
        <strain evidence="2">F 1598</strain>
    </source>
</reference>
<protein>
    <submittedName>
        <fullName evidence="1">Uncharacterized protein</fullName>
    </submittedName>
</protein>
<dbReference type="Proteomes" id="UP000054166">
    <property type="component" value="Unassembled WGS sequence"/>
</dbReference>
<evidence type="ECO:0000313" key="2">
    <source>
        <dbReference type="Proteomes" id="UP000054166"/>
    </source>
</evidence>
<accession>A0A0C3FKJ3</accession>
<gene>
    <name evidence="1" type="ORF">PILCRDRAFT_543209</name>
</gene>
<dbReference type="AlphaFoldDB" id="A0A0C3FKJ3"/>
<dbReference type="HOGENOM" id="CLU_3033207_0_0_1"/>